<dbReference type="PANTHER" id="PTHR18905">
    <property type="entry name" value="NINEIN"/>
    <property type="match status" value="1"/>
</dbReference>
<reference evidence="7" key="1">
    <citation type="submission" date="2021-02" db="EMBL/GenBank/DDBJ databases">
        <authorList>
            <person name="Steward A R."/>
        </authorList>
    </citation>
    <scope>NUCLEOTIDE SEQUENCE</scope>
</reference>
<evidence type="ECO:0008006" key="9">
    <source>
        <dbReference type="Google" id="ProtNLM"/>
    </source>
</evidence>
<dbReference type="EMBL" id="CAJOBZ010000041">
    <property type="protein sequence ID" value="CAF4905335.1"/>
    <property type="molecule type" value="Genomic_DNA"/>
</dbReference>
<keyword evidence="8" id="KW-1185">Reference proteome</keyword>
<evidence type="ECO:0000256" key="1">
    <source>
        <dbReference type="ARBA" id="ARBA00004300"/>
    </source>
</evidence>
<evidence type="ECO:0000256" key="2">
    <source>
        <dbReference type="ARBA" id="ARBA00022490"/>
    </source>
</evidence>
<evidence type="ECO:0000256" key="6">
    <source>
        <dbReference type="SAM" id="MobiDB-lite"/>
    </source>
</evidence>
<accession>A0A821VFN2</accession>
<dbReference type="Proteomes" id="UP000663880">
    <property type="component" value="Unassembled WGS sequence"/>
</dbReference>
<sequence length="806" mass="90517">MDGVSMNHYEKQLYSVFKTFDINNEEALDRSAVLELCDALQLEDRGATLVDTLFDGRPDRVTFTHFRNGLLSVLGGEGPSPAPSTRPGVSTPPQSDDDSSGREVAPKFTFGLKKYGRRSRPQRIDSNVSPRHRVASESRLDVERCKQRMKCKRSSSAMESRIDLRLEDEDAPKLDHEQRVDTDRALKLCQSLEMHGVNRKLIQQVFDSSKTDEMSLGEFFDRLNVSLQSTIDSSLDESNSDVSTCIDNDTVPSDVIVEAWERAGVQKPRRLLQELGFTIVAIEPRDLEQSLDEELQALGFPSEISEPRSLLLLAANTLSRLQIERIRSKFEMVVAERNKLRSDLSEANRRARMLAQDVDENHAQIEAELKNRMKAMELKHAEIARLAGDEAAAERERASRESSRLAADIARRADLEAQLRIDLATRTQRCQDLEERINECENRHNEIEREGARALEEARIAAQREAERAEREHAAAEQCAERLAELRGDNARLRDRVDELAAALEAAARAPRPSSALSSPLTLNTLQRECSVEDGHIEMCRPSQELLSELKMLSAENASCELCGGKWERVGALCSVLSAPDDEQARLRASHEAEISNLNAIITELEGSLDALRGEYERCEEYWAARLQRERDEQRAADELLAELADKVAAYERQFASVSRVAPPALPALPETALEDQYAQLEAEMHQLREETDARLARQAEDLSQKSQRIEELQQCADQLQQQLQRPRPRPCTDLDVQRFQPTCGCGGATAGAALRARAARAERAAQRLHARLAAADLLVKDLYIENCRLAHLPHLPPLPPLPRLP</sequence>
<keyword evidence="2" id="KW-0963">Cytoplasm</keyword>
<dbReference type="GO" id="GO:0005813">
    <property type="term" value="C:centrosome"/>
    <property type="evidence" value="ECO:0007669"/>
    <property type="project" value="UniProtKB-SubCell"/>
</dbReference>
<dbReference type="OrthoDB" id="5799458at2759"/>
<protein>
    <recommendedName>
        <fullName evidence="9">Blastoderm-specific protein 25D</fullName>
    </recommendedName>
</protein>
<evidence type="ECO:0000256" key="4">
    <source>
        <dbReference type="ARBA" id="ARBA00023212"/>
    </source>
</evidence>
<dbReference type="AlphaFoldDB" id="A0A821VFN2"/>
<proteinExistence type="predicted"/>
<feature type="coiled-coil region" evidence="5">
    <location>
        <begin position="423"/>
        <end position="510"/>
    </location>
</feature>
<name>A0A821VFN2_9NEOP</name>
<feature type="region of interest" description="Disordered" evidence="6">
    <location>
        <begin position="116"/>
        <end position="140"/>
    </location>
</feature>
<evidence type="ECO:0000313" key="8">
    <source>
        <dbReference type="Proteomes" id="UP000663880"/>
    </source>
</evidence>
<feature type="region of interest" description="Disordered" evidence="6">
    <location>
        <begin position="74"/>
        <end position="104"/>
    </location>
</feature>
<feature type="coiled-coil region" evidence="5">
    <location>
        <begin position="588"/>
        <end position="723"/>
    </location>
</feature>
<organism evidence="7 8">
    <name type="scientific">Pieris macdunnoughi</name>
    <dbReference type="NCBI Taxonomy" id="345717"/>
    <lineage>
        <taxon>Eukaryota</taxon>
        <taxon>Metazoa</taxon>
        <taxon>Ecdysozoa</taxon>
        <taxon>Arthropoda</taxon>
        <taxon>Hexapoda</taxon>
        <taxon>Insecta</taxon>
        <taxon>Pterygota</taxon>
        <taxon>Neoptera</taxon>
        <taxon>Endopterygota</taxon>
        <taxon>Lepidoptera</taxon>
        <taxon>Glossata</taxon>
        <taxon>Ditrysia</taxon>
        <taxon>Papilionoidea</taxon>
        <taxon>Pieridae</taxon>
        <taxon>Pierinae</taxon>
        <taxon>Pieris</taxon>
    </lineage>
</organism>
<evidence type="ECO:0000256" key="3">
    <source>
        <dbReference type="ARBA" id="ARBA00022553"/>
    </source>
</evidence>
<evidence type="ECO:0000313" key="7">
    <source>
        <dbReference type="EMBL" id="CAF4905335.1"/>
    </source>
</evidence>
<comment type="subcellular location">
    <subcellularLocation>
        <location evidence="1">Cytoplasm</location>
        <location evidence="1">Cytoskeleton</location>
        <location evidence="1">Microtubule organizing center</location>
        <location evidence="1">Centrosome</location>
    </subcellularLocation>
</comment>
<gene>
    <name evidence="7" type="ORF">PMACD_LOCUS11652</name>
</gene>
<evidence type="ECO:0000256" key="5">
    <source>
        <dbReference type="SAM" id="Coils"/>
    </source>
</evidence>
<keyword evidence="4" id="KW-0206">Cytoskeleton</keyword>
<dbReference type="PANTHER" id="PTHR18905:SF13">
    <property type="entry name" value="NON-CENTROSOMAL MICROTUBULE ARRAY"/>
    <property type="match status" value="1"/>
</dbReference>
<dbReference type="GO" id="GO:0034454">
    <property type="term" value="P:microtubule anchoring at centrosome"/>
    <property type="evidence" value="ECO:0007669"/>
    <property type="project" value="TreeGrafter"/>
</dbReference>
<comment type="caution">
    <text evidence="7">The sequence shown here is derived from an EMBL/GenBank/DDBJ whole genome shotgun (WGS) entry which is preliminary data.</text>
</comment>
<keyword evidence="5" id="KW-0175">Coiled coil</keyword>
<keyword evidence="3" id="KW-0597">Phosphoprotein</keyword>